<dbReference type="InterPro" id="IPR008507">
    <property type="entry name" value="DUF789"/>
</dbReference>
<feature type="compositionally biased region" description="Basic residues" evidence="1">
    <location>
        <begin position="75"/>
        <end position="93"/>
    </location>
</feature>
<accession>A0AAV2D7P8</accession>
<proteinExistence type="predicted"/>
<organism evidence="2 3">
    <name type="scientific">Linum trigynum</name>
    <dbReference type="NCBI Taxonomy" id="586398"/>
    <lineage>
        <taxon>Eukaryota</taxon>
        <taxon>Viridiplantae</taxon>
        <taxon>Streptophyta</taxon>
        <taxon>Embryophyta</taxon>
        <taxon>Tracheophyta</taxon>
        <taxon>Spermatophyta</taxon>
        <taxon>Magnoliopsida</taxon>
        <taxon>eudicotyledons</taxon>
        <taxon>Gunneridae</taxon>
        <taxon>Pentapetalae</taxon>
        <taxon>rosids</taxon>
        <taxon>fabids</taxon>
        <taxon>Malpighiales</taxon>
        <taxon>Linaceae</taxon>
        <taxon>Linum</taxon>
    </lineage>
</organism>
<feature type="region of interest" description="Disordered" evidence="1">
    <location>
        <begin position="43"/>
        <end position="104"/>
    </location>
</feature>
<feature type="compositionally biased region" description="Polar residues" evidence="1">
    <location>
        <begin position="94"/>
        <end position="104"/>
    </location>
</feature>
<evidence type="ECO:0000313" key="2">
    <source>
        <dbReference type="EMBL" id="CAL1369369.1"/>
    </source>
</evidence>
<protein>
    <submittedName>
        <fullName evidence="2">Uncharacterized protein</fullName>
    </submittedName>
</protein>
<dbReference type="AlphaFoldDB" id="A0AAV2D7P8"/>
<sequence length="821" mass="91469">MDYLYLVSTPSVNVFGAATTTTQSITSSCTAKTTVLGAARVQHEGRNQDAAEDNGSGGLIDQKGCKEMSPSGNKVGRKSLKRKTRRKVKRNLQSRHVSSPYDTSAGSSVLEVQLEESCGRLAAEISLAECNINSKTEGGDIMIKAVSFRKPQKKSRGQLTAALPSASKKGVSAMTKAGSTVALSLRHQTGKENSYSVWQKVQRNELGDSDAEKIGLALKEDASFKRNYVDVSKVSTPSRLEDRRQAKHKAPKKLKRRILHLKRDICSNCRGLRVSCPHKFGLNGQNMAKCVPRLSYKNGYPKSGFQALGLEYVNSEPTDHAPQVARDDASDLAKTGNDPEYSMTENFTESQDASLLELCNSLNENELQVEEHPVSIPQASPSNKVNQTTKEVETADFNKQSHNSSGSILQKWIPVGVREPECTSSHGLEKTTVATDYPDQVSDDDDISNREECDQKMGNSDDSRSEQVNQGVANTCVVISSRLQELTTSEVVGLEGILKAVHDTFEMQLASEAIEVATGCPIAEFERLLHSSSPSCQTRSLDQVCHTPLDSDETPNISLQSLWQWYERHGIYGLEVRAEEHRNSNRLGIDKLSFSAYFVPFLSAVQLFRKSEGKADTQNNDSLHLVSKTSTGHKACRNDAELLFEYFESERPQLRQPLYEKIHELARGDDLAGHKMFGNPSILVSMNLPELHKKSWFSVAWYPIYKIPDGSLRSAFLTYHSFGHLVERRSKFGSPTMVCPVVGLQSYNAQEECWFQPRHSAMDFQVTEEGMLEPSQVLKERLRTLQETASCMARASVNKGDENLVKNWHPDYEFFHSRQFY</sequence>
<feature type="compositionally biased region" description="Basic and acidic residues" evidence="1">
    <location>
        <begin position="447"/>
        <end position="465"/>
    </location>
</feature>
<reference evidence="2 3" key="1">
    <citation type="submission" date="2024-04" db="EMBL/GenBank/DDBJ databases">
        <authorList>
            <person name="Fracassetti M."/>
        </authorList>
    </citation>
    <scope>NUCLEOTIDE SEQUENCE [LARGE SCALE GENOMIC DNA]</scope>
</reference>
<evidence type="ECO:0000313" key="3">
    <source>
        <dbReference type="Proteomes" id="UP001497516"/>
    </source>
</evidence>
<dbReference type="Proteomes" id="UP001497516">
    <property type="component" value="Chromosome 2"/>
</dbReference>
<keyword evidence="3" id="KW-1185">Reference proteome</keyword>
<evidence type="ECO:0000256" key="1">
    <source>
        <dbReference type="SAM" id="MobiDB-lite"/>
    </source>
</evidence>
<dbReference type="Pfam" id="PF05623">
    <property type="entry name" value="DUF789"/>
    <property type="match status" value="2"/>
</dbReference>
<dbReference type="PANTHER" id="PTHR32010:SF18">
    <property type="entry name" value="DUF789 FAMILY PROTEIN"/>
    <property type="match status" value="1"/>
</dbReference>
<feature type="region of interest" description="Disordered" evidence="1">
    <location>
        <begin position="421"/>
        <end position="468"/>
    </location>
</feature>
<gene>
    <name evidence="2" type="ORF">LTRI10_LOCUS12016</name>
</gene>
<name>A0AAV2D7P8_9ROSI</name>
<dbReference type="EMBL" id="OZ034815">
    <property type="protein sequence ID" value="CAL1369369.1"/>
    <property type="molecule type" value="Genomic_DNA"/>
</dbReference>
<dbReference type="PANTHER" id="PTHR32010">
    <property type="entry name" value="PHOTOSYSTEM II STABILITY/ASSEMBLY FACTOR HCF136, CHLOROPLASTIC"/>
    <property type="match status" value="1"/>
</dbReference>